<organism evidence="1 2">
    <name type="scientific">Oceanobacillus chungangensis</name>
    <dbReference type="NCBI Taxonomy" id="1229152"/>
    <lineage>
        <taxon>Bacteria</taxon>
        <taxon>Bacillati</taxon>
        <taxon>Bacillota</taxon>
        <taxon>Bacilli</taxon>
        <taxon>Bacillales</taxon>
        <taxon>Bacillaceae</taxon>
        <taxon>Oceanobacillus</taxon>
    </lineage>
</organism>
<evidence type="ECO:0000313" key="2">
    <source>
        <dbReference type="Proteomes" id="UP000256520"/>
    </source>
</evidence>
<evidence type="ECO:0000313" key="1">
    <source>
        <dbReference type="EMBL" id="RDW22100.1"/>
    </source>
</evidence>
<dbReference type="Proteomes" id="UP000256520">
    <property type="component" value="Unassembled WGS sequence"/>
</dbReference>
<reference evidence="2" key="1">
    <citation type="submission" date="2017-11" db="EMBL/GenBank/DDBJ databases">
        <authorList>
            <person name="Zhu W."/>
        </authorList>
    </citation>
    <scope>NUCLEOTIDE SEQUENCE [LARGE SCALE GENOMIC DNA]</scope>
    <source>
        <strain evidence="2">CAU 1051</strain>
    </source>
</reference>
<comment type="caution">
    <text evidence="1">The sequence shown here is derived from an EMBL/GenBank/DDBJ whole genome shotgun (WGS) entry which is preliminary data.</text>
</comment>
<sequence length="72" mass="8211">MTFKFFTYNYYEICYCNAKMAGATMAAESLKYFHSSSYLSEFASIKYAPVTIAALIKIEQRPPITSSLNDEE</sequence>
<gene>
    <name evidence="1" type="ORF">CWR45_01020</name>
</gene>
<dbReference type="AlphaFoldDB" id="A0A3D8Q0Y0"/>
<dbReference type="EMBL" id="PIOD01000001">
    <property type="protein sequence ID" value="RDW22100.1"/>
    <property type="molecule type" value="Genomic_DNA"/>
</dbReference>
<proteinExistence type="predicted"/>
<keyword evidence="2" id="KW-1185">Reference proteome</keyword>
<accession>A0A3D8Q0Y0</accession>
<protein>
    <submittedName>
        <fullName evidence="1">Uncharacterized protein</fullName>
    </submittedName>
</protein>
<name>A0A3D8Q0Y0_9BACI</name>